<dbReference type="Pfam" id="PF13692">
    <property type="entry name" value="Glyco_trans_1_4"/>
    <property type="match status" value="1"/>
</dbReference>
<dbReference type="EMBL" id="UOGE01000105">
    <property type="protein sequence ID" value="VAX25299.1"/>
    <property type="molecule type" value="Genomic_DNA"/>
</dbReference>
<dbReference type="Gene3D" id="3.40.50.2000">
    <property type="entry name" value="Glycogen Phosphorylase B"/>
    <property type="match status" value="2"/>
</dbReference>
<dbReference type="InterPro" id="IPR055259">
    <property type="entry name" value="YkvP/CgeB_Glyco_trans-like"/>
</dbReference>
<reference evidence="2" key="1">
    <citation type="submission" date="2018-06" db="EMBL/GenBank/DDBJ databases">
        <authorList>
            <person name="Zhirakovskaya E."/>
        </authorList>
    </citation>
    <scope>NUCLEOTIDE SEQUENCE</scope>
</reference>
<feature type="domain" description="Spore protein YkvP/CgeB glycosyl transferase-like" evidence="1">
    <location>
        <begin position="548"/>
        <end position="650"/>
    </location>
</feature>
<gene>
    <name evidence="2" type="ORF">MNBD_NITROSPINAE02-655</name>
</gene>
<name>A0A3B1C554_9ZZZZ</name>
<organism evidence="2">
    <name type="scientific">hydrothermal vent metagenome</name>
    <dbReference type="NCBI Taxonomy" id="652676"/>
    <lineage>
        <taxon>unclassified sequences</taxon>
        <taxon>metagenomes</taxon>
        <taxon>ecological metagenomes</taxon>
    </lineage>
</organism>
<dbReference type="AlphaFoldDB" id="A0A3B1C554"/>
<evidence type="ECO:0000259" key="1">
    <source>
        <dbReference type="Pfam" id="PF13524"/>
    </source>
</evidence>
<sequence length="660" mass="74344">MKILTFNWHTPYLSMLARLDHDFEVAPPNLDSSALGAWDKAMRPLPPNVKTITKENARERLMETGYYDLLLAHNVKDIVMAARFKLPKILVFHNKLSTEAKLGGDIDAVDGYRENVTALVSQVYCVFISQTKRFDWGLTGDIIMPGIDASMYGGYTGKERRALRVGNSMKARDLMTGYSLQEVVLKGLPSLILGENPDIPGCGVSKGWEDLKQAYRASRLFLNTSMPPWEDGYNLATLEAMATGCPVVSMANPTCPITDGVDGFVHHTAEGIRERVIKLLDDIELAKKTGEEGRRTVERLFPMTAYLEKWERAIDLAYSSYPGEPHNVFPPAKASATAKPKPPPIKAGGKNVILSYTSYPATAAAYFDRAFREKHNVITAGCKLTSSIIEAWNLQNLQEKAKTHDIDTPDLTLDINFMLEKTPDGFEPDFFIWFETGLGKAPDNLEKLACPKAAYLIDTHIHFERDLEAARGFDVVFLAQRKYIPEFQKRGIKDVRWLPLACDPAIHGKAPADKKYDVGFVGSLTDERRVMLLQKLAEVVDVRYERAFLKDMARLFCESRIVFNNAILDDLNMRVFEALCSGSMLLTDRADGMDEFFKDRKSLVIYNDDNIARIAEYYIENHDERERIAKRGRAVVLQHHTYAHRVDDIVRIMDDIAGGA</sequence>
<dbReference type="PANTHER" id="PTHR12526">
    <property type="entry name" value="GLYCOSYLTRANSFERASE"/>
    <property type="match status" value="1"/>
</dbReference>
<accession>A0A3B1C554</accession>
<protein>
    <recommendedName>
        <fullName evidence="1">Spore protein YkvP/CgeB glycosyl transferase-like domain-containing protein</fullName>
    </recommendedName>
</protein>
<dbReference type="Pfam" id="PF13524">
    <property type="entry name" value="Glyco_trans_1_2"/>
    <property type="match status" value="1"/>
</dbReference>
<proteinExistence type="predicted"/>
<dbReference type="SUPFAM" id="SSF53756">
    <property type="entry name" value="UDP-Glycosyltransferase/glycogen phosphorylase"/>
    <property type="match status" value="2"/>
</dbReference>
<evidence type="ECO:0000313" key="2">
    <source>
        <dbReference type="EMBL" id="VAX25299.1"/>
    </source>
</evidence>